<sequence>MWGRAAWPVPPGVWAVGNGSFRWTSGSAVLVWKDGQLVDQLSFFRNVVHASDVNSSGVVILTGHTFPAASRWQAGVYTTLRGWQGEH</sequence>
<organism evidence="1 2">
    <name type="scientific">Lentzea atacamensis</name>
    <dbReference type="NCBI Taxonomy" id="531938"/>
    <lineage>
        <taxon>Bacteria</taxon>
        <taxon>Bacillati</taxon>
        <taxon>Actinomycetota</taxon>
        <taxon>Actinomycetes</taxon>
        <taxon>Pseudonocardiales</taxon>
        <taxon>Pseudonocardiaceae</taxon>
        <taxon>Lentzea</taxon>
    </lineage>
</organism>
<name>A0ABX9E007_9PSEU</name>
<dbReference type="EMBL" id="QLTT01000009">
    <property type="protein sequence ID" value="RAS61623.1"/>
    <property type="molecule type" value="Genomic_DNA"/>
</dbReference>
<comment type="caution">
    <text evidence="1">The sequence shown here is derived from an EMBL/GenBank/DDBJ whole genome shotgun (WGS) entry which is preliminary data.</text>
</comment>
<reference evidence="1 2" key="1">
    <citation type="submission" date="2018-06" db="EMBL/GenBank/DDBJ databases">
        <title>Genomic Encyclopedia of Type Strains, Phase IV (KMG-IV): sequencing the most valuable type-strain genomes for metagenomic binning, comparative biology and taxonomic classification.</title>
        <authorList>
            <person name="Goeker M."/>
        </authorList>
    </citation>
    <scope>NUCLEOTIDE SEQUENCE [LARGE SCALE GENOMIC DNA]</scope>
    <source>
        <strain evidence="1 2">DSM 45479</strain>
    </source>
</reference>
<proteinExistence type="predicted"/>
<accession>A0ABX9E007</accession>
<keyword evidence="2" id="KW-1185">Reference proteome</keyword>
<dbReference type="RefSeq" id="WP_112229700.1">
    <property type="nucleotide sequence ID" value="NZ_QLTT01000009.1"/>
</dbReference>
<evidence type="ECO:0000313" key="1">
    <source>
        <dbReference type="EMBL" id="RAS61623.1"/>
    </source>
</evidence>
<gene>
    <name evidence="1" type="ORF">C8D87_10966</name>
</gene>
<dbReference type="Proteomes" id="UP000248714">
    <property type="component" value="Unassembled WGS sequence"/>
</dbReference>
<evidence type="ECO:0000313" key="2">
    <source>
        <dbReference type="Proteomes" id="UP000248714"/>
    </source>
</evidence>
<protein>
    <submittedName>
        <fullName evidence="1">Uncharacterized protein</fullName>
    </submittedName>
</protein>